<organism evidence="1 2">
    <name type="scientific">Marmoricola endophyticus</name>
    <dbReference type="NCBI Taxonomy" id="2040280"/>
    <lineage>
        <taxon>Bacteria</taxon>
        <taxon>Bacillati</taxon>
        <taxon>Actinomycetota</taxon>
        <taxon>Actinomycetes</taxon>
        <taxon>Propionibacteriales</taxon>
        <taxon>Nocardioidaceae</taxon>
        <taxon>Marmoricola</taxon>
    </lineage>
</organism>
<proteinExistence type="predicted"/>
<reference evidence="1" key="1">
    <citation type="journal article" date="2014" name="Int. J. Syst. Evol. Microbiol.">
        <title>Complete genome sequence of Corynebacterium casei LMG S-19264T (=DSM 44701T), isolated from a smear-ripened cheese.</title>
        <authorList>
            <consortium name="US DOE Joint Genome Institute (JGI-PGF)"/>
            <person name="Walter F."/>
            <person name="Albersmeier A."/>
            <person name="Kalinowski J."/>
            <person name="Ruckert C."/>
        </authorList>
    </citation>
    <scope>NUCLEOTIDE SEQUENCE</scope>
    <source>
        <strain evidence="1">CGMCC 1.16067</strain>
    </source>
</reference>
<keyword evidence="2" id="KW-1185">Reference proteome</keyword>
<evidence type="ECO:0000313" key="1">
    <source>
        <dbReference type="EMBL" id="GGF58512.1"/>
    </source>
</evidence>
<dbReference type="RefSeq" id="WP_188781406.1">
    <property type="nucleotide sequence ID" value="NZ_BMKQ01000002.1"/>
</dbReference>
<gene>
    <name evidence="1" type="ORF">GCM10011519_35420</name>
</gene>
<accession>A0A917FAV9</accession>
<comment type="caution">
    <text evidence="1">The sequence shown here is derived from an EMBL/GenBank/DDBJ whole genome shotgun (WGS) entry which is preliminary data.</text>
</comment>
<evidence type="ECO:0000313" key="2">
    <source>
        <dbReference type="Proteomes" id="UP000649179"/>
    </source>
</evidence>
<name>A0A917FAV9_9ACTN</name>
<dbReference type="AlphaFoldDB" id="A0A917FAV9"/>
<dbReference type="EMBL" id="BMKQ01000002">
    <property type="protein sequence ID" value="GGF58512.1"/>
    <property type="molecule type" value="Genomic_DNA"/>
</dbReference>
<dbReference type="Proteomes" id="UP000649179">
    <property type="component" value="Unassembled WGS sequence"/>
</dbReference>
<protein>
    <submittedName>
        <fullName evidence="1">Uncharacterized protein</fullName>
    </submittedName>
</protein>
<sequence length="182" mass="19736">MRRPTLAARRTGPGRDVLARADLGPGERVLAAEPFVSPEPGGWLLGTRRAFVVLPAEGEVHRIVWEQVHDAAWDLDDAQLTVSEVGEYARTRPVHRFGLDDPGRLLELLRERVSASLLLQRRVSVSGPLGLHVIARRAPAGSGVDGEVTWYVDYDAGLDPADPLVRDLASRGLAEGRAEIGA</sequence>
<reference evidence="1" key="2">
    <citation type="submission" date="2020-09" db="EMBL/GenBank/DDBJ databases">
        <authorList>
            <person name="Sun Q."/>
            <person name="Zhou Y."/>
        </authorList>
    </citation>
    <scope>NUCLEOTIDE SEQUENCE</scope>
    <source>
        <strain evidence="1">CGMCC 1.16067</strain>
    </source>
</reference>